<evidence type="ECO:0000256" key="5">
    <source>
        <dbReference type="ARBA" id="ARBA00022840"/>
    </source>
</evidence>
<accession>A0A450S8N7</accession>
<protein>
    <recommendedName>
        <fullName evidence="6">Corrinoid adenosyltransferase</fullName>
        <ecNumber evidence="6">2.5.1.17</ecNumber>
    </recommendedName>
    <alternativeName>
        <fullName evidence="6">Cob(II)alamin adenosyltransferase</fullName>
    </alternativeName>
    <alternativeName>
        <fullName evidence="6">Cob(II)yrinic acid a,c-diamide adenosyltransferase</fullName>
    </alternativeName>
    <alternativeName>
        <fullName evidence="6">Cobinamide/cobalamin adenosyltransferase</fullName>
    </alternativeName>
</protein>
<evidence type="ECO:0000256" key="1">
    <source>
        <dbReference type="ARBA" id="ARBA00007487"/>
    </source>
</evidence>
<organism evidence="8">
    <name type="scientific">Candidatus Kentrum sp. DK</name>
    <dbReference type="NCBI Taxonomy" id="2126562"/>
    <lineage>
        <taxon>Bacteria</taxon>
        <taxon>Pseudomonadati</taxon>
        <taxon>Pseudomonadota</taxon>
        <taxon>Gammaproteobacteria</taxon>
        <taxon>Candidatus Kentrum</taxon>
    </lineage>
</organism>
<dbReference type="InterPro" id="IPR029499">
    <property type="entry name" value="PduO-typ"/>
</dbReference>
<dbReference type="InterPro" id="IPR036451">
    <property type="entry name" value="CblAdoTrfase-like_sf"/>
</dbReference>
<evidence type="ECO:0000256" key="3">
    <source>
        <dbReference type="ARBA" id="ARBA00022679"/>
    </source>
</evidence>
<dbReference type="PANTHER" id="PTHR12213">
    <property type="entry name" value="CORRINOID ADENOSYLTRANSFERASE"/>
    <property type="match status" value="1"/>
</dbReference>
<dbReference type="SUPFAM" id="SSF89028">
    <property type="entry name" value="Cobalamin adenosyltransferase-like"/>
    <property type="match status" value="1"/>
</dbReference>
<evidence type="ECO:0000256" key="6">
    <source>
        <dbReference type="RuleBase" id="RU366026"/>
    </source>
</evidence>
<dbReference type="Gene3D" id="1.20.1200.10">
    <property type="entry name" value="Cobalamin adenosyltransferase-like"/>
    <property type="match status" value="1"/>
</dbReference>
<name>A0A450S8N7_9GAMM</name>
<dbReference type="GO" id="GO:0008817">
    <property type="term" value="F:corrinoid adenosyltransferase activity"/>
    <property type="evidence" value="ECO:0007669"/>
    <property type="project" value="UniProtKB-UniRule"/>
</dbReference>
<dbReference type="FunFam" id="1.20.1200.10:FF:000001">
    <property type="entry name" value="Cob(I)yrinic acid a,c-diamide adenosyltransferase"/>
    <property type="match status" value="1"/>
</dbReference>
<comment type="pathway">
    <text evidence="6">Cofactor biosynthesis; adenosylcobalamin biosynthesis; adenosylcobalamin from cob(II)yrinate a,c-diamide: step 2/7.</text>
</comment>
<keyword evidence="5 6" id="KW-0067">ATP-binding</keyword>
<evidence type="ECO:0000256" key="4">
    <source>
        <dbReference type="ARBA" id="ARBA00022741"/>
    </source>
</evidence>
<evidence type="ECO:0000259" key="7">
    <source>
        <dbReference type="Pfam" id="PF01923"/>
    </source>
</evidence>
<comment type="subunit">
    <text evidence="2">Homotrimer.</text>
</comment>
<sequence length="211" mass="23339">MTEHFEAIFNAVRERKVSFAYSSLQRQNQMARLSKIYTRTGDKGATGLADGSRVEKDAPRMQAIGDVDELNSFIGLLLTHDIPTEARDTLTGVQHALFDLGGELAVPGSVAVTPEYVAGLERALDEFNRELPPLKEFILPGGGPAAAACHVARSVCRRAERCLVSLTREVEINQESRRYINRLSDLLFVLARVLARREEGEVYWKRGGGVP</sequence>
<reference evidence="8" key="1">
    <citation type="submission" date="2019-02" db="EMBL/GenBank/DDBJ databases">
        <authorList>
            <person name="Gruber-Vodicka R. H."/>
            <person name="Seah K. B. B."/>
        </authorList>
    </citation>
    <scope>NUCLEOTIDE SEQUENCE</scope>
    <source>
        <strain evidence="8">BECK_DK161</strain>
    </source>
</reference>
<evidence type="ECO:0000313" key="8">
    <source>
        <dbReference type="EMBL" id="VFJ48286.1"/>
    </source>
</evidence>
<keyword evidence="4 6" id="KW-0547">Nucleotide-binding</keyword>
<comment type="catalytic activity">
    <reaction evidence="6">
        <text>2 cob(II)alamin + reduced [electron-transfer flavoprotein] + 2 ATP = 2 adenosylcob(III)alamin + 2 triphosphate + oxidized [electron-transfer flavoprotein] + 3 H(+)</text>
        <dbReference type="Rhea" id="RHEA:28671"/>
        <dbReference type="Rhea" id="RHEA-COMP:10685"/>
        <dbReference type="Rhea" id="RHEA-COMP:10686"/>
        <dbReference type="ChEBI" id="CHEBI:15378"/>
        <dbReference type="ChEBI" id="CHEBI:16304"/>
        <dbReference type="ChEBI" id="CHEBI:18036"/>
        <dbReference type="ChEBI" id="CHEBI:18408"/>
        <dbReference type="ChEBI" id="CHEBI:30616"/>
        <dbReference type="ChEBI" id="CHEBI:57692"/>
        <dbReference type="ChEBI" id="CHEBI:58307"/>
        <dbReference type="EC" id="2.5.1.17"/>
    </reaction>
</comment>
<dbReference type="GO" id="GO:0005524">
    <property type="term" value="F:ATP binding"/>
    <property type="evidence" value="ECO:0007669"/>
    <property type="project" value="UniProtKB-UniRule"/>
</dbReference>
<keyword evidence="6" id="KW-0169">Cobalamin biosynthesis</keyword>
<dbReference type="Pfam" id="PF01923">
    <property type="entry name" value="Cob_adeno_trans"/>
    <property type="match status" value="1"/>
</dbReference>
<dbReference type="EMBL" id="CAADEY010000021">
    <property type="protein sequence ID" value="VFJ48286.1"/>
    <property type="molecule type" value="Genomic_DNA"/>
</dbReference>
<dbReference type="InterPro" id="IPR016030">
    <property type="entry name" value="CblAdoTrfase-like"/>
</dbReference>
<dbReference type="EC" id="2.5.1.17" evidence="6"/>
<evidence type="ECO:0000256" key="2">
    <source>
        <dbReference type="ARBA" id="ARBA00011233"/>
    </source>
</evidence>
<comment type="catalytic activity">
    <reaction evidence="6">
        <text>2 cob(II)yrinate a,c diamide + reduced [electron-transfer flavoprotein] + 2 ATP = 2 adenosylcob(III)yrinate a,c-diamide + 2 triphosphate + oxidized [electron-transfer flavoprotein] + 3 H(+)</text>
        <dbReference type="Rhea" id="RHEA:11528"/>
        <dbReference type="Rhea" id="RHEA-COMP:10685"/>
        <dbReference type="Rhea" id="RHEA-COMP:10686"/>
        <dbReference type="ChEBI" id="CHEBI:15378"/>
        <dbReference type="ChEBI" id="CHEBI:18036"/>
        <dbReference type="ChEBI" id="CHEBI:30616"/>
        <dbReference type="ChEBI" id="CHEBI:57692"/>
        <dbReference type="ChEBI" id="CHEBI:58307"/>
        <dbReference type="ChEBI" id="CHEBI:58503"/>
        <dbReference type="ChEBI" id="CHEBI:58537"/>
        <dbReference type="EC" id="2.5.1.17"/>
    </reaction>
</comment>
<gene>
    <name evidence="8" type="ORF">BECKDK2373C_GA0170839_102120</name>
</gene>
<dbReference type="GO" id="GO:0009236">
    <property type="term" value="P:cobalamin biosynthetic process"/>
    <property type="evidence" value="ECO:0007669"/>
    <property type="project" value="UniProtKB-UniRule"/>
</dbReference>
<keyword evidence="3 6" id="KW-0808">Transferase</keyword>
<comment type="similarity">
    <text evidence="1 6">Belongs to the Cob(I)alamin adenosyltransferase family.</text>
</comment>
<proteinExistence type="inferred from homology"/>
<dbReference type="PANTHER" id="PTHR12213:SF0">
    <property type="entry name" value="CORRINOID ADENOSYLTRANSFERASE MMAB"/>
    <property type="match status" value="1"/>
</dbReference>
<dbReference type="UniPathway" id="UPA00148">
    <property type="reaction ID" value="UER00233"/>
</dbReference>
<feature type="domain" description="Cobalamin adenosyltransferase-like" evidence="7">
    <location>
        <begin position="36"/>
        <end position="193"/>
    </location>
</feature>
<dbReference type="NCBIfam" id="TIGR00636">
    <property type="entry name" value="PduO_Nterm"/>
    <property type="match status" value="1"/>
</dbReference>
<dbReference type="AlphaFoldDB" id="A0A450S8N7"/>